<dbReference type="OrthoDB" id="9778595at2"/>
<gene>
    <name evidence="11" type="ORF">SAMN04515671_1488</name>
</gene>
<keyword evidence="12" id="KW-1185">Reference proteome</keyword>
<protein>
    <recommendedName>
        <fullName evidence="3">FAD:protein FMN transferase</fullName>
        <ecNumber evidence="2">2.7.1.180</ecNumber>
    </recommendedName>
    <alternativeName>
        <fullName evidence="9">Flavin transferase</fullName>
    </alternativeName>
</protein>
<dbReference type="EMBL" id="LT629710">
    <property type="protein sequence ID" value="SDO61271.1"/>
    <property type="molecule type" value="Genomic_DNA"/>
</dbReference>
<evidence type="ECO:0000256" key="4">
    <source>
        <dbReference type="ARBA" id="ARBA00022630"/>
    </source>
</evidence>
<keyword evidence="7" id="KW-0274">FAD</keyword>
<evidence type="ECO:0000256" key="7">
    <source>
        <dbReference type="ARBA" id="ARBA00022827"/>
    </source>
</evidence>
<dbReference type="STRING" id="1090615.SAMN04515671_1488"/>
<keyword evidence="6" id="KW-0479">Metal-binding</keyword>
<keyword evidence="4" id="KW-0285">Flavoprotein</keyword>
<dbReference type="InterPro" id="IPR024932">
    <property type="entry name" value="ApbE"/>
</dbReference>
<evidence type="ECO:0000256" key="2">
    <source>
        <dbReference type="ARBA" id="ARBA00011955"/>
    </source>
</evidence>
<organism evidence="11 12">
    <name type="scientific">Nakamurella panacisegetis</name>
    <dbReference type="NCBI Taxonomy" id="1090615"/>
    <lineage>
        <taxon>Bacteria</taxon>
        <taxon>Bacillati</taxon>
        <taxon>Actinomycetota</taxon>
        <taxon>Actinomycetes</taxon>
        <taxon>Nakamurellales</taxon>
        <taxon>Nakamurellaceae</taxon>
        <taxon>Nakamurella</taxon>
    </lineage>
</organism>
<evidence type="ECO:0000256" key="1">
    <source>
        <dbReference type="ARBA" id="ARBA00001946"/>
    </source>
</evidence>
<evidence type="ECO:0000313" key="12">
    <source>
        <dbReference type="Proteomes" id="UP000198741"/>
    </source>
</evidence>
<dbReference type="Proteomes" id="UP000198741">
    <property type="component" value="Chromosome I"/>
</dbReference>
<dbReference type="InterPro" id="IPR003374">
    <property type="entry name" value="ApbE-like_sf"/>
</dbReference>
<keyword evidence="11" id="KW-0449">Lipoprotein</keyword>
<dbReference type="Pfam" id="PF02424">
    <property type="entry name" value="ApbE"/>
    <property type="match status" value="2"/>
</dbReference>
<dbReference type="PANTHER" id="PTHR30040:SF2">
    <property type="entry name" value="FAD:PROTEIN FMN TRANSFERASE"/>
    <property type="match status" value="1"/>
</dbReference>
<name>A0A1H0KZV4_9ACTN</name>
<sequence>MSARTEMIMGLPVSIHLRDGAPGRSSEARALAATDAAFGEMRHFDQIFSPYRDDSTLTAVRSGRVDVAQAGDEFTEMLERADEAKTLTDGAFDVRFAGELEPSGLVKGWAAERAGAHLAALDLDWYLNAGGDITVGGTAEPWRLGIEHPADPSGLITVVQLRTGGIATSGSAHRGAHIIDPLTGTAASGIRQVTVIGPSLARADVWATAIAARGSAALISADDHLVRNCVADGYQVFAVAADGRICATEGFAEYQVNDLPRPAVRPFAALA</sequence>
<keyword evidence="5" id="KW-0808">Transferase</keyword>
<evidence type="ECO:0000256" key="9">
    <source>
        <dbReference type="ARBA" id="ARBA00031306"/>
    </source>
</evidence>
<dbReference type="EC" id="2.7.1.180" evidence="2"/>
<dbReference type="PANTHER" id="PTHR30040">
    <property type="entry name" value="THIAMINE BIOSYNTHESIS LIPOPROTEIN APBE"/>
    <property type="match status" value="1"/>
</dbReference>
<dbReference type="SUPFAM" id="SSF143631">
    <property type="entry name" value="ApbE-like"/>
    <property type="match status" value="1"/>
</dbReference>
<comment type="cofactor">
    <cofactor evidence="1">
        <name>Mg(2+)</name>
        <dbReference type="ChEBI" id="CHEBI:18420"/>
    </cofactor>
</comment>
<dbReference type="AlphaFoldDB" id="A0A1H0KZV4"/>
<evidence type="ECO:0000256" key="3">
    <source>
        <dbReference type="ARBA" id="ARBA00016337"/>
    </source>
</evidence>
<evidence type="ECO:0000313" key="11">
    <source>
        <dbReference type="EMBL" id="SDO61271.1"/>
    </source>
</evidence>
<evidence type="ECO:0000256" key="8">
    <source>
        <dbReference type="ARBA" id="ARBA00022842"/>
    </source>
</evidence>
<accession>A0A1H0KZV4</accession>
<evidence type="ECO:0000256" key="5">
    <source>
        <dbReference type="ARBA" id="ARBA00022679"/>
    </source>
</evidence>
<comment type="catalytic activity">
    <reaction evidence="10">
        <text>L-threonyl-[protein] + FAD = FMN-L-threonyl-[protein] + AMP + H(+)</text>
        <dbReference type="Rhea" id="RHEA:36847"/>
        <dbReference type="Rhea" id="RHEA-COMP:11060"/>
        <dbReference type="Rhea" id="RHEA-COMP:11061"/>
        <dbReference type="ChEBI" id="CHEBI:15378"/>
        <dbReference type="ChEBI" id="CHEBI:30013"/>
        <dbReference type="ChEBI" id="CHEBI:57692"/>
        <dbReference type="ChEBI" id="CHEBI:74257"/>
        <dbReference type="ChEBI" id="CHEBI:456215"/>
        <dbReference type="EC" id="2.7.1.180"/>
    </reaction>
</comment>
<dbReference type="GO" id="GO:0016740">
    <property type="term" value="F:transferase activity"/>
    <property type="evidence" value="ECO:0007669"/>
    <property type="project" value="UniProtKB-KW"/>
</dbReference>
<dbReference type="Gene3D" id="3.10.520.10">
    <property type="entry name" value="ApbE-like domains"/>
    <property type="match status" value="2"/>
</dbReference>
<reference evidence="11 12" key="1">
    <citation type="submission" date="2016-10" db="EMBL/GenBank/DDBJ databases">
        <authorList>
            <person name="de Groot N.N."/>
        </authorList>
    </citation>
    <scope>NUCLEOTIDE SEQUENCE [LARGE SCALE GENOMIC DNA]</scope>
    <source>
        <strain evidence="12">P4-7,KCTC 19426,CECT 7604</strain>
    </source>
</reference>
<dbReference type="RefSeq" id="WP_090475410.1">
    <property type="nucleotide sequence ID" value="NZ_LT629710.1"/>
</dbReference>
<keyword evidence="8" id="KW-0460">Magnesium</keyword>
<proteinExistence type="predicted"/>
<dbReference type="GO" id="GO:0046872">
    <property type="term" value="F:metal ion binding"/>
    <property type="evidence" value="ECO:0007669"/>
    <property type="project" value="UniProtKB-KW"/>
</dbReference>
<evidence type="ECO:0000256" key="10">
    <source>
        <dbReference type="ARBA" id="ARBA00048540"/>
    </source>
</evidence>
<evidence type="ECO:0000256" key="6">
    <source>
        <dbReference type="ARBA" id="ARBA00022723"/>
    </source>
</evidence>